<accession>A0A9D3LNE3</accession>
<evidence type="ECO:0000256" key="1">
    <source>
        <dbReference type="SAM" id="MobiDB-lite"/>
    </source>
</evidence>
<protein>
    <submittedName>
        <fullName evidence="2">Uncharacterized protein</fullName>
    </submittedName>
</protein>
<dbReference type="EMBL" id="JAFIRN010000016">
    <property type="protein sequence ID" value="KAG5833821.1"/>
    <property type="molecule type" value="Genomic_DNA"/>
</dbReference>
<dbReference type="Proteomes" id="UP001044222">
    <property type="component" value="Chromosome 16"/>
</dbReference>
<evidence type="ECO:0000313" key="2">
    <source>
        <dbReference type="EMBL" id="KAG5833821.1"/>
    </source>
</evidence>
<feature type="compositionally biased region" description="Polar residues" evidence="1">
    <location>
        <begin position="109"/>
        <end position="119"/>
    </location>
</feature>
<feature type="region of interest" description="Disordered" evidence="1">
    <location>
        <begin position="104"/>
        <end position="150"/>
    </location>
</feature>
<evidence type="ECO:0000313" key="3">
    <source>
        <dbReference type="Proteomes" id="UP001044222"/>
    </source>
</evidence>
<dbReference type="AlphaFoldDB" id="A0A9D3LNE3"/>
<sequence>MRSYVPALVFFSLRDRFSEGGGVDWETLTQPGFLKKERSLWPVLLRLGRLSPARPWLALALGRGRACAGVRLLIRRRRVRVRDARRGTRKYATGDVRGKGKAFAIRPENSPTNGVTDTCGSGVPVTAPDRLRTSPDAGSLSPARRGEARGSHCFHRMLSQSKQLPIRPSKQD</sequence>
<reference evidence="2" key="1">
    <citation type="submission" date="2021-01" db="EMBL/GenBank/DDBJ databases">
        <title>A chromosome-scale assembly of European eel, Anguilla anguilla.</title>
        <authorList>
            <person name="Henkel C."/>
            <person name="Jong-Raadsen S.A."/>
            <person name="Dufour S."/>
            <person name="Weltzien F.-A."/>
            <person name="Palstra A.P."/>
            <person name="Pelster B."/>
            <person name="Spaink H.P."/>
            <person name="Van Den Thillart G.E."/>
            <person name="Jansen H."/>
            <person name="Zahm M."/>
            <person name="Klopp C."/>
            <person name="Cedric C."/>
            <person name="Louis A."/>
            <person name="Berthelot C."/>
            <person name="Parey E."/>
            <person name="Roest Crollius H."/>
            <person name="Montfort J."/>
            <person name="Robinson-Rechavi M."/>
            <person name="Bucao C."/>
            <person name="Bouchez O."/>
            <person name="Gislard M."/>
            <person name="Lluch J."/>
            <person name="Milhes M."/>
            <person name="Lampietro C."/>
            <person name="Lopez Roques C."/>
            <person name="Donnadieu C."/>
            <person name="Braasch I."/>
            <person name="Desvignes T."/>
            <person name="Postlethwait J."/>
            <person name="Bobe J."/>
            <person name="Guiguen Y."/>
            <person name="Dirks R."/>
        </authorList>
    </citation>
    <scope>NUCLEOTIDE SEQUENCE</scope>
    <source>
        <strain evidence="2">Tag_6206</strain>
        <tissue evidence="2">Liver</tissue>
    </source>
</reference>
<name>A0A9D3LNE3_ANGAN</name>
<gene>
    <name evidence="2" type="ORF">ANANG_G00279930</name>
</gene>
<keyword evidence="3" id="KW-1185">Reference proteome</keyword>
<proteinExistence type="predicted"/>
<comment type="caution">
    <text evidence="2">The sequence shown here is derived from an EMBL/GenBank/DDBJ whole genome shotgun (WGS) entry which is preliminary data.</text>
</comment>
<organism evidence="2 3">
    <name type="scientific">Anguilla anguilla</name>
    <name type="common">European freshwater eel</name>
    <name type="synonym">Muraena anguilla</name>
    <dbReference type="NCBI Taxonomy" id="7936"/>
    <lineage>
        <taxon>Eukaryota</taxon>
        <taxon>Metazoa</taxon>
        <taxon>Chordata</taxon>
        <taxon>Craniata</taxon>
        <taxon>Vertebrata</taxon>
        <taxon>Euteleostomi</taxon>
        <taxon>Actinopterygii</taxon>
        <taxon>Neopterygii</taxon>
        <taxon>Teleostei</taxon>
        <taxon>Anguilliformes</taxon>
        <taxon>Anguillidae</taxon>
        <taxon>Anguilla</taxon>
    </lineage>
</organism>